<dbReference type="GO" id="GO:0016887">
    <property type="term" value="F:ATP hydrolysis activity"/>
    <property type="evidence" value="ECO:0007669"/>
    <property type="project" value="InterPro"/>
</dbReference>
<keyword evidence="6 9" id="KW-1133">Transmembrane helix</keyword>
<keyword evidence="5" id="KW-0067">ATP-binding</keyword>
<feature type="domain" description="ABC transporter" evidence="10">
    <location>
        <begin position="68"/>
        <end position="317"/>
    </location>
</feature>
<dbReference type="InterPro" id="IPR050352">
    <property type="entry name" value="ABCG_transporters"/>
</dbReference>
<feature type="transmembrane region" description="Helical" evidence="9">
    <location>
        <begin position="1200"/>
        <end position="1219"/>
    </location>
</feature>
<dbReference type="FunCoup" id="A0A5J5EN97">
    <property type="interactions" value="46"/>
</dbReference>
<evidence type="ECO:0000256" key="8">
    <source>
        <dbReference type="SAM" id="MobiDB-lite"/>
    </source>
</evidence>
<feature type="region of interest" description="Disordered" evidence="8">
    <location>
        <begin position="1"/>
        <end position="32"/>
    </location>
</feature>
<feature type="transmembrane region" description="Helical" evidence="9">
    <location>
        <begin position="1289"/>
        <end position="1309"/>
    </location>
</feature>
<keyword evidence="11" id="KW-0378">Hydrolase</keyword>
<gene>
    <name evidence="11" type="ORF">FN846DRAFT_994258</name>
</gene>
<dbReference type="Pfam" id="PF00005">
    <property type="entry name" value="ABC_tran"/>
    <property type="match status" value="2"/>
</dbReference>
<evidence type="ECO:0000256" key="6">
    <source>
        <dbReference type="ARBA" id="ARBA00022989"/>
    </source>
</evidence>
<feature type="domain" description="ABC transporter" evidence="10">
    <location>
        <begin position="708"/>
        <end position="969"/>
    </location>
</feature>
<evidence type="ECO:0000256" key="7">
    <source>
        <dbReference type="ARBA" id="ARBA00023136"/>
    </source>
</evidence>
<dbReference type="GO" id="GO:0140359">
    <property type="term" value="F:ABC-type transporter activity"/>
    <property type="evidence" value="ECO:0007669"/>
    <property type="project" value="InterPro"/>
</dbReference>
<dbReference type="PANTHER" id="PTHR48041">
    <property type="entry name" value="ABC TRANSPORTER G FAMILY MEMBER 28"/>
    <property type="match status" value="1"/>
</dbReference>
<comment type="subcellular location">
    <subcellularLocation>
        <location evidence="1">Membrane</location>
        <topology evidence="1">Multi-pass membrane protein</topology>
    </subcellularLocation>
</comment>
<feature type="transmembrane region" description="Helical" evidence="9">
    <location>
        <begin position="1169"/>
        <end position="1194"/>
    </location>
</feature>
<dbReference type="GO" id="GO:0005524">
    <property type="term" value="F:ATP binding"/>
    <property type="evidence" value="ECO:0007669"/>
    <property type="project" value="UniProtKB-KW"/>
</dbReference>
<evidence type="ECO:0000259" key="10">
    <source>
        <dbReference type="PROSITE" id="PS50893"/>
    </source>
</evidence>
<dbReference type="InterPro" id="IPR017871">
    <property type="entry name" value="ABC_transporter-like_CS"/>
</dbReference>
<keyword evidence="7 9" id="KW-0472">Membrane</keyword>
<accession>A0A5J5EN97</accession>
<evidence type="ECO:0000256" key="5">
    <source>
        <dbReference type="ARBA" id="ARBA00022840"/>
    </source>
</evidence>
<dbReference type="PROSITE" id="PS00211">
    <property type="entry name" value="ABC_TRANSPORTER_1"/>
    <property type="match status" value="2"/>
</dbReference>
<dbReference type="Pfam" id="PF19055">
    <property type="entry name" value="ABC2_membrane_7"/>
    <property type="match status" value="2"/>
</dbReference>
<keyword evidence="4" id="KW-0547">Nucleotide-binding</keyword>
<dbReference type="EMBL" id="VXIS01000223">
    <property type="protein sequence ID" value="KAA8896198.1"/>
    <property type="molecule type" value="Genomic_DNA"/>
</dbReference>
<feature type="transmembrane region" description="Helical" evidence="9">
    <location>
        <begin position="1093"/>
        <end position="1113"/>
    </location>
</feature>
<dbReference type="SUPFAM" id="SSF52540">
    <property type="entry name" value="P-loop containing nucleoside triphosphate hydrolases"/>
    <property type="match status" value="2"/>
</dbReference>
<dbReference type="GO" id="GO:0016020">
    <property type="term" value="C:membrane"/>
    <property type="evidence" value="ECO:0007669"/>
    <property type="project" value="UniProtKB-SubCell"/>
</dbReference>
<dbReference type="Proteomes" id="UP000326924">
    <property type="component" value="Unassembled WGS sequence"/>
</dbReference>
<dbReference type="FunFam" id="3.40.50.300:FF:001433">
    <property type="entry name" value="ABC transporter, putative"/>
    <property type="match status" value="1"/>
</dbReference>
<protein>
    <submittedName>
        <fullName evidence="11">P-loop containing nucleoside triphosphate hydrolase protein</fullName>
    </submittedName>
</protein>
<comment type="caution">
    <text evidence="11">The sequence shown here is derived from an EMBL/GenBank/DDBJ whole genome shotgun (WGS) entry which is preliminary data.</text>
</comment>
<sequence>MAMAPDSPSEELVSSAPNDGDSLDSAALGDKDIVAAEVEDDDPHNPYLSFRRVEAVNVSVRNVGISVVQKPTVSRLWKWKKSDGEEGTQEIKILDNISADMPAGQVMAIIGGSGSGKTSLLNAMAHRMRGQNLQITGSTIFNESPNLSSIRHAYVMQQDVLLPQLTVRETLRYSAELRLPSGTPAEERERVVEEVILQLGLKECADTPIGDGAHKGCSGGEKRRVSIGVQLLANPSVLFLDEPTTGLDATSAYQLVRTLKNLARKGRTIITTLHQPRSEIWEMFDRITLLARGNVVYSGKVSGAEEYFASLGHPFPKRMNPADFVIDESSIDYRAPEAEESSTARVKALIAAWQYHETRVLSLVPSTVPLEPTTTSAFATAASTIGEEMRGGAAKPPLWRQISVLTRRTFKTTYRDPMGLSGCLSEAIVMGLIAGWIFYNLDGSLSGIRSRQAALYMAANLQGYLILLFETYRLCEVDIRVFDREHGEGVVGVFAYLVSRRLAKLFTEDIPVPFLFAVLFYFMCGFDKDAAQFFTFFGIVLISQFLSVAFATLAVSISRNFGEATLISNLFYTMQSMCCGFFIQQSTIPVYVRWMKYISYNWYALGALMVNEFADSFYDCPFEGGRNNPACLEYDGNFVLESLSFPKGWLREPIAIEIAWVCGFYIAAALLFQFFAVEINVSSTKVNDDKDRSAGKEILEDLDPGSQVHRIDVVLDGYNLTVNKPGFFGKGKKEVNILKGVSTRFEAGKLNVIMGPSGSGKSSLLNLMARRLHSSLTTRYSASGKMLFNGANPSNDVIRSLCSYVTQEDDALLPSLTVRETLRYAAALRLPSWMSAAEKERRAEDIILKLGLRECADVPIGSEFVKGISGGQKRRVTIAVQILTEPRILLLDEPTSGLDAFTAGSILSVLRGLADEGRTVICTIHQSRSDLFEKFGNVLLLARGGFTVYSGKAAQMLPYFSSLGHECPANVNPADFALDLVTVDLQHEDRETETRVKVQNLISHFSHADALSDDSQESEKNVSLPAELGQMKRDMAPFYVAYPILLRRSILNIKRQPPLIVARITQVLGLGVVHALFFAPLKNNYFAVQSRMGFVQQITSLYFVGLLQNVAVYPHERVVFYKEHDDRAYSTTAFFLAYTTCEIPFEILSCLLYSLLGDLAVGLPRTAELYFILSALVFFITNVGESLGIIFNTLFQHTGFSINVTSSVLSIGVLMSGVMSTDMPKFLKGINYLSPLKYAVQCLVPASLEGVTFTCEDWQRLPGGRCPIENGDDVMRLYNMGRYTPWKNLVALAAVAAIYRMIAYMVVVAKTTQWGVRGRKE</sequence>
<dbReference type="Pfam" id="PF01061">
    <property type="entry name" value="ABC2_membrane"/>
    <property type="match status" value="2"/>
</dbReference>
<dbReference type="InterPro" id="IPR013525">
    <property type="entry name" value="ABC2_TM"/>
</dbReference>
<feature type="transmembrane region" description="Helical" evidence="9">
    <location>
        <begin position="533"/>
        <end position="558"/>
    </location>
</feature>
<dbReference type="InterPro" id="IPR043926">
    <property type="entry name" value="ABCG_dom"/>
</dbReference>
<evidence type="ECO:0000256" key="1">
    <source>
        <dbReference type="ARBA" id="ARBA00004141"/>
    </source>
</evidence>
<feature type="transmembrane region" description="Helical" evidence="9">
    <location>
        <begin position="654"/>
        <end position="676"/>
    </location>
</feature>
<name>A0A5J5EN97_9PEZI</name>
<feature type="transmembrane region" description="Helical" evidence="9">
    <location>
        <begin position="510"/>
        <end position="526"/>
    </location>
</feature>
<feature type="transmembrane region" description="Helical" evidence="9">
    <location>
        <begin position="1060"/>
        <end position="1081"/>
    </location>
</feature>
<dbReference type="InterPro" id="IPR003439">
    <property type="entry name" value="ABC_transporter-like_ATP-bd"/>
</dbReference>
<keyword evidence="12" id="KW-1185">Reference proteome</keyword>
<evidence type="ECO:0000256" key="9">
    <source>
        <dbReference type="SAM" id="Phobius"/>
    </source>
</evidence>
<dbReference type="Gene3D" id="3.40.50.300">
    <property type="entry name" value="P-loop containing nucleotide triphosphate hydrolases"/>
    <property type="match status" value="2"/>
</dbReference>
<dbReference type="PROSITE" id="PS50893">
    <property type="entry name" value="ABC_TRANSPORTER_2"/>
    <property type="match status" value="2"/>
</dbReference>
<evidence type="ECO:0000313" key="12">
    <source>
        <dbReference type="Proteomes" id="UP000326924"/>
    </source>
</evidence>
<keyword evidence="3 9" id="KW-0812">Transmembrane</keyword>
<evidence type="ECO:0000256" key="2">
    <source>
        <dbReference type="ARBA" id="ARBA00022448"/>
    </source>
</evidence>
<dbReference type="OrthoDB" id="66620at2759"/>
<evidence type="ECO:0000256" key="4">
    <source>
        <dbReference type="ARBA" id="ARBA00022741"/>
    </source>
</evidence>
<dbReference type="InterPro" id="IPR003593">
    <property type="entry name" value="AAA+_ATPase"/>
</dbReference>
<dbReference type="InterPro" id="IPR027417">
    <property type="entry name" value="P-loop_NTPase"/>
</dbReference>
<dbReference type="SMART" id="SM00382">
    <property type="entry name" value="AAA"/>
    <property type="match status" value="2"/>
</dbReference>
<keyword evidence="2" id="KW-0813">Transport</keyword>
<feature type="transmembrane region" description="Helical" evidence="9">
    <location>
        <begin position="570"/>
        <end position="592"/>
    </location>
</feature>
<dbReference type="InParanoid" id="A0A5J5EN97"/>
<proteinExistence type="predicted"/>
<evidence type="ECO:0000313" key="11">
    <source>
        <dbReference type="EMBL" id="KAA8896198.1"/>
    </source>
</evidence>
<dbReference type="PANTHER" id="PTHR48041:SF119">
    <property type="entry name" value="ROA1P"/>
    <property type="match status" value="1"/>
</dbReference>
<reference evidence="11 12" key="1">
    <citation type="submission" date="2019-09" db="EMBL/GenBank/DDBJ databases">
        <title>Draft genome of the ectomycorrhizal ascomycete Sphaerosporella brunnea.</title>
        <authorList>
            <consortium name="DOE Joint Genome Institute"/>
            <person name="Benucci G.M."/>
            <person name="Marozzi G."/>
            <person name="Antonielli L."/>
            <person name="Sanchez S."/>
            <person name="Marco P."/>
            <person name="Wang X."/>
            <person name="Falini L.B."/>
            <person name="Barry K."/>
            <person name="Haridas S."/>
            <person name="Lipzen A."/>
            <person name="Labutti K."/>
            <person name="Grigoriev I.V."/>
            <person name="Murat C."/>
            <person name="Martin F."/>
            <person name="Albertini E."/>
            <person name="Donnini D."/>
            <person name="Bonito G."/>
        </authorList>
    </citation>
    <scope>NUCLEOTIDE SEQUENCE [LARGE SCALE GENOMIC DNA]</scope>
    <source>
        <strain evidence="11 12">Sb_GMNB300</strain>
    </source>
</reference>
<organism evidence="11 12">
    <name type="scientific">Sphaerosporella brunnea</name>
    <dbReference type="NCBI Taxonomy" id="1250544"/>
    <lineage>
        <taxon>Eukaryota</taxon>
        <taxon>Fungi</taxon>
        <taxon>Dikarya</taxon>
        <taxon>Ascomycota</taxon>
        <taxon>Pezizomycotina</taxon>
        <taxon>Pezizomycetes</taxon>
        <taxon>Pezizales</taxon>
        <taxon>Pyronemataceae</taxon>
        <taxon>Sphaerosporella</taxon>
    </lineage>
</organism>
<feature type="transmembrane region" description="Helical" evidence="9">
    <location>
        <begin position="1133"/>
        <end position="1157"/>
    </location>
</feature>
<evidence type="ECO:0000256" key="3">
    <source>
        <dbReference type="ARBA" id="ARBA00022692"/>
    </source>
</evidence>